<reference evidence="1 2" key="1">
    <citation type="submission" date="2012-08" db="EMBL/GenBank/DDBJ databases">
        <authorList>
            <person name="Doggett N."/>
            <person name="Teshima H."/>
            <person name="Bruce D."/>
            <person name="Detter J.C."/>
            <person name="Johnson S.L."/>
            <person name="Han C."/>
        </authorList>
    </citation>
    <scope>NUCLEOTIDE SEQUENCE [LARGE SCALE GENOMIC DNA]</scope>
    <source>
        <strain evidence="1 2">HD-771</strain>
    </source>
</reference>
<accession>A0A9W3NX30</accession>
<dbReference type="Proteomes" id="UP000005259">
    <property type="component" value="Chromosome"/>
</dbReference>
<sequence length="553" mass="63554">MINIEELLAEHLKKISTAPFLFIGSGFSRRYLNLPNWDGLLEQFSELVPRSYDYYVSTANKELPEVARLIAQDFHPIWWDDDKYLTSREKFKGKINTIESPLKIEIAQYLRDITYEYGKNENNDREIDALKQVVIDGIITTNWDIFLEQVFADSDIKAYIGQKELLFSQPFEVNELYKIHRCSTNHESLVLTSDDYKLFNQKNPYLAAKLLTIFIEHPVIFLGYSISDPNIQQILDSITACLDQENIDKLKNRLIFVERAGGAADAFESSSFTTSNRVTIPITKIKTDNYELVYKALSKNKRKFSMKTMRQIKSQIYELVKTNDPSGKVAVIDGENLNAADIEFVIGVGVTKAAEQLRAARDEMLDTGYLNSIGYQSIPQIDIYKEILADPPSYDYDALISQTLPQLLGTNHRLPVFRFIKECGIETAELPVQLKRKLEKKLTMNYFLTQSQRDIKKSQLRLYNSIPETIDGYADFTKALQCIPHLGADGINLDELHHLLKQHVDKLDADTPASMELKRLIRIYDWLKYGKLLLPPATKIKLQRRQGQATLKK</sequence>
<dbReference type="AlphaFoldDB" id="A0A9W3NX30"/>
<dbReference type="RefSeq" id="WP_000607110.1">
    <property type="nucleotide sequence ID" value="NC_018500.1"/>
</dbReference>
<dbReference type="Pfam" id="PF13289">
    <property type="entry name" value="SIR2_2"/>
    <property type="match status" value="1"/>
</dbReference>
<dbReference type="InterPro" id="IPR011202">
    <property type="entry name" value="UCP014677"/>
</dbReference>
<dbReference type="EMBL" id="CP003752">
    <property type="protein sequence ID" value="AFQ15545.1"/>
    <property type="molecule type" value="Genomic_DNA"/>
</dbReference>
<name>A0A9W3NX30_BACTU</name>
<dbReference type="KEGG" id="bti:BTG_10405"/>
<proteinExistence type="predicted"/>
<evidence type="ECO:0000313" key="2">
    <source>
        <dbReference type="Proteomes" id="UP000005259"/>
    </source>
</evidence>
<dbReference type="PIRSF" id="PIRSF014677">
    <property type="entry name" value="UCP014677"/>
    <property type="match status" value="1"/>
</dbReference>
<evidence type="ECO:0000313" key="1">
    <source>
        <dbReference type="EMBL" id="AFQ15545.1"/>
    </source>
</evidence>
<protein>
    <submittedName>
        <fullName evidence="1">Phage protein</fullName>
    </submittedName>
</protein>
<gene>
    <name evidence="1" type="ORF">BTG_10405</name>
</gene>
<organism evidence="1 2">
    <name type="scientific">Bacillus thuringiensis HD-771</name>
    <dbReference type="NCBI Taxonomy" id="1218175"/>
    <lineage>
        <taxon>Bacteria</taxon>
        <taxon>Bacillati</taxon>
        <taxon>Bacillota</taxon>
        <taxon>Bacilli</taxon>
        <taxon>Bacillales</taxon>
        <taxon>Bacillaceae</taxon>
        <taxon>Bacillus</taxon>
        <taxon>Bacillus cereus group</taxon>
    </lineage>
</organism>